<name>A0ACB8IN93_CITSI</name>
<proteinExistence type="predicted"/>
<dbReference type="Proteomes" id="UP000829398">
    <property type="component" value="Chromosome 8"/>
</dbReference>
<comment type="caution">
    <text evidence="1">The sequence shown here is derived from an EMBL/GenBank/DDBJ whole genome shotgun (WGS) entry which is preliminary data.</text>
</comment>
<accession>A0ACB8IN93</accession>
<evidence type="ECO:0000313" key="2">
    <source>
        <dbReference type="Proteomes" id="UP000829398"/>
    </source>
</evidence>
<protein>
    <submittedName>
        <fullName evidence="1">Protein FAR1-RELATED SEQUENCE 5</fullName>
    </submittedName>
</protein>
<organism evidence="1 2">
    <name type="scientific">Citrus sinensis</name>
    <name type="common">Sweet orange</name>
    <name type="synonym">Citrus aurantium var. sinensis</name>
    <dbReference type="NCBI Taxonomy" id="2711"/>
    <lineage>
        <taxon>Eukaryota</taxon>
        <taxon>Viridiplantae</taxon>
        <taxon>Streptophyta</taxon>
        <taxon>Embryophyta</taxon>
        <taxon>Tracheophyta</taxon>
        <taxon>Spermatophyta</taxon>
        <taxon>Magnoliopsida</taxon>
        <taxon>eudicotyledons</taxon>
        <taxon>Gunneridae</taxon>
        <taxon>Pentapetalae</taxon>
        <taxon>rosids</taxon>
        <taxon>malvids</taxon>
        <taxon>Sapindales</taxon>
        <taxon>Rutaceae</taxon>
        <taxon>Aurantioideae</taxon>
        <taxon>Citrus</taxon>
    </lineage>
</organism>
<keyword evidence="2" id="KW-1185">Reference proteome</keyword>
<sequence>MALFQRQDANQQSLFLHPVPHVHGPNTLDSNAGPSSFPPRIAPSSHPQLRIPPNVNNPRMNPPTFNGAALNPEPLHPFEMNPLVISHPVVNQPAFNHPSSFIHHAANSVAFTGQQSQGQTLNPPNLYHPPLLEFTFVLEYMGERIGIQTDQPTRFQILHLCNIASSALHNEYSPANHIFRPMVAPRWLGRVLRVHSDALLRVIVHQCISRGEFRLHIWVYFIRDGHPHPSAGSLVNSGTAEFPVMVDFGAVPHPQVAPGHPQSMPLPSVQHDAHGAPPVPPLVPNPIHPQQAQNVAPVISNPGDARFLGSAPGRPANAVSMPISIPTPCVPIVQTVLSSGPDRRWGDLPNDAGVIAAAGGDQSNDRRKYKCQNCGSVGHSKRTCKVVNPILTKATVAVSREVETVVLNSSDEGGRAGPSGDAEVQLGLSTHRLDTQQNNFIPVSPKAVTADHLTPSTISKANGHSNRPTSSLCEVVFRSDEVIVMNIMTRGKHYVIFVGRIPGVYGSWAECQRQVIRFSGNSYQSYSTREEAEEAFEAFRRSEVEIILSGLELDPVNGNRQRPLEGQLQEAITSAPEDKLSPHGTLVILLIVIICAVVMKILWFSECEDGWADDEGDEVAMVNIPMNQQEGEQCDQFELHTNIHGNSGTDQEGTNYRGLKSMDIVGKEFVSEAEAKSFFIEYARVMGFGVRRHNKRRNTKGKLIGRIWVCSRQGFRQKKFVERENRKREARPITRTGCGVEFRVAIKDDTSRWVCTHFNGNHNHNLTPPHHVHYIRSHRRLSEADISTASSLNAVGMRPSQIHEYMVERSGGYRDVGYLRKDVQNRLDYEKRRQLQEYDAEACLSYLEGKRSVDPAFYYDFTINEHNRLGDLFWCDGGARADYALFGDVLAFDATYRTNAYRKPFVVLLGINHHRRSIVFGFALLSDETEHTYTWLLQTFLLAMEGKQPKTVITDGDKAMRNAISNKFSDAHHRLCCWHLSRNAQANVNKDFTTDFRQCMLRPYTEERFEMDRLIDRQREVEGKDDYDSKEARPVLITHMKPFEAAAAEAYTRAMFRLKVSEDECRVHIQGTWDTVSCTCLMMETVGIPCSHLFAVMKVENLEAIPRCMILPRWKKEAKVGVTSEVQERCSQHYMSIEARMGSLHAACRTLQRFAAQSSQAYELAITEIHKVSMQLEAMSCETAKDKPKRHMGRRFEVQDPVIVLTKGCRKK</sequence>
<dbReference type="EMBL" id="CM039177">
    <property type="protein sequence ID" value="KAH9698468.1"/>
    <property type="molecule type" value="Genomic_DNA"/>
</dbReference>
<evidence type="ECO:0000313" key="1">
    <source>
        <dbReference type="EMBL" id="KAH9698468.1"/>
    </source>
</evidence>
<gene>
    <name evidence="1" type="ORF">KPL71_024018</name>
</gene>
<reference evidence="2" key="1">
    <citation type="journal article" date="2023" name="Hortic. Res.">
        <title>A chromosome-level phased genome enabling allele-level studies in sweet orange: a case study on citrus Huanglongbing tolerance.</title>
        <authorList>
            <person name="Wu B."/>
            <person name="Yu Q."/>
            <person name="Deng Z."/>
            <person name="Duan Y."/>
            <person name="Luo F."/>
            <person name="Gmitter F. Jr."/>
        </authorList>
    </citation>
    <scope>NUCLEOTIDE SEQUENCE [LARGE SCALE GENOMIC DNA]</scope>
    <source>
        <strain evidence="2">cv. Valencia</strain>
    </source>
</reference>